<dbReference type="RefSeq" id="XP_019387859.1">
    <property type="nucleotide sequence ID" value="XM_019532314.1"/>
</dbReference>
<keyword evidence="7" id="KW-0539">Nucleus</keyword>
<evidence type="ECO:0000256" key="6">
    <source>
        <dbReference type="ARBA" id="ARBA00023163"/>
    </source>
</evidence>
<feature type="domain" description="CCHC-type" evidence="12">
    <location>
        <begin position="177"/>
        <end position="193"/>
    </location>
</feature>
<comment type="function">
    <text evidence="8">May down-regulate transcription mediated by NF-kappa-B and the serum response element.</text>
</comment>
<dbReference type="InterPro" id="IPR001878">
    <property type="entry name" value="Znf_CCHC"/>
</dbReference>
<name>A0A7M4FRP0_CROPO</name>
<reference evidence="13" key="1">
    <citation type="submission" date="2025-08" db="UniProtKB">
        <authorList>
            <consortium name="Ensembl"/>
        </authorList>
    </citation>
    <scope>IDENTIFICATION</scope>
</reference>
<evidence type="ECO:0000256" key="8">
    <source>
        <dbReference type="ARBA" id="ARBA00059046"/>
    </source>
</evidence>
<dbReference type="KEGG" id="cpoo:109308071"/>
<evidence type="ECO:0000256" key="2">
    <source>
        <dbReference type="ARBA" id="ARBA00022723"/>
    </source>
</evidence>
<dbReference type="Pfam" id="PF00098">
    <property type="entry name" value="zf-CCHC"/>
    <property type="match status" value="2"/>
</dbReference>
<protein>
    <recommendedName>
        <fullName evidence="9">Zinc finger CCHC domain-containing protein 9</fullName>
    </recommendedName>
</protein>
<dbReference type="GO" id="GO:0005654">
    <property type="term" value="C:nucleoplasm"/>
    <property type="evidence" value="ECO:0007669"/>
    <property type="project" value="Ensembl"/>
</dbReference>
<dbReference type="GO" id="GO:0008270">
    <property type="term" value="F:zinc ion binding"/>
    <property type="evidence" value="ECO:0007669"/>
    <property type="project" value="UniProtKB-KW"/>
</dbReference>
<evidence type="ECO:0000313" key="13">
    <source>
        <dbReference type="Ensembl" id="ENSCPRP00005002570.1"/>
    </source>
</evidence>
<dbReference type="OrthoDB" id="3863715at2759"/>
<dbReference type="PROSITE" id="PS50158">
    <property type="entry name" value="ZF_CCHC"/>
    <property type="match status" value="2"/>
</dbReference>
<dbReference type="SUPFAM" id="SSF57756">
    <property type="entry name" value="Retrovirus zinc finger-like domains"/>
    <property type="match status" value="2"/>
</dbReference>
<dbReference type="PANTHER" id="PTHR46242">
    <property type="entry name" value="ZINC FINGER CCHC DOMAIN-CONTAINING PROTEIN 9 ZCCHC9"/>
    <property type="match status" value="1"/>
</dbReference>
<feature type="compositionally biased region" description="Basic residues" evidence="11">
    <location>
        <begin position="1"/>
        <end position="11"/>
    </location>
</feature>
<dbReference type="FunFam" id="4.10.60.10:FF:000017">
    <property type="entry name" value="zinc finger CCHC domain-containing protein 9"/>
    <property type="match status" value="1"/>
</dbReference>
<keyword evidence="4 10" id="KW-0863">Zinc-finger</keyword>
<evidence type="ECO:0000256" key="5">
    <source>
        <dbReference type="ARBA" id="ARBA00022833"/>
    </source>
</evidence>
<keyword evidence="2" id="KW-0479">Metal-binding</keyword>
<keyword evidence="5" id="KW-0862">Zinc</keyword>
<dbReference type="GeneID" id="109308071"/>
<sequence length="262" mass="29156">MTRWARQHAARSRGVLQATPWEKMADGAPKGSTKAGPGRGSRPLHLQREPGGKKKNRKKKEYMNEDVNGFLEHVRQSAQGGLVLAAHDPEVRAEVAMALKKDQRREERRLKRQEKKKHGMVCFHCRKPGHGIADCPAALENQDMGTGICYRCGSTEHEISKCKAKIDPAVGEFPFAKCFICGEMGHLSRSCPDNPKGLYAEGGCCRLCGSVEHFKKDCPENQNSDQVTVGRWSRGMSADHEDILESPKPQKTKVKVPKVVNF</sequence>
<gene>
    <name evidence="13" type="primary">ZCCHC9</name>
</gene>
<evidence type="ECO:0000256" key="4">
    <source>
        <dbReference type="ARBA" id="ARBA00022771"/>
    </source>
</evidence>
<dbReference type="PANTHER" id="PTHR46242:SF1">
    <property type="entry name" value="ZINC FINGER CCHC DOMAIN-CONTAINING PROTEIN 9"/>
    <property type="match status" value="1"/>
</dbReference>
<reference evidence="13" key="2">
    <citation type="submission" date="2025-09" db="UniProtKB">
        <authorList>
            <consortium name="Ensembl"/>
        </authorList>
    </citation>
    <scope>IDENTIFICATION</scope>
</reference>
<dbReference type="GO" id="GO:0005730">
    <property type="term" value="C:nucleolus"/>
    <property type="evidence" value="ECO:0007669"/>
    <property type="project" value="UniProtKB-SubCell"/>
</dbReference>
<keyword evidence="6" id="KW-0804">Transcription</keyword>
<dbReference type="SMART" id="SM00343">
    <property type="entry name" value="ZnF_C2HC"/>
    <property type="match status" value="4"/>
</dbReference>
<feature type="region of interest" description="Disordered" evidence="11">
    <location>
        <begin position="1"/>
        <end position="60"/>
    </location>
</feature>
<evidence type="ECO:0000256" key="1">
    <source>
        <dbReference type="ARBA" id="ARBA00004604"/>
    </source>
</evidence>
<dbReference type="FunFam" id="4.10.60.10:FF:000091">
    <property type="entry name" value="Zinc finger CCHC-type-containing 9"/>
    <property type="match status" value="1"/>
</dbReference>
<evidence type="ECO:0000256" key="11">
    <source>
        <dbReference type="SAM" id="MobiDB-lite"/>
    </source>
</evidence>
<feature type="domain" description="CCHC-type" evidence="12">
    <location>
        <begin position="122"/>
        <end position="136"/>
    </location>
</feature>
<dbReference type="AlphaFoldDB" id="A0A7M4FRP0"/>
<dbReference type="InterPro" id="IPR036875">
    <property type="entry name" value="Znf_CCHC_sf"/>
</dbReference>
<proteinExistence type="predicted"/>
<evidence type="ECO:0000256" key="3">
    <source>
        <dbReference type="ARBA" id="ARBA00022737"/>
    </source>
</evidence>
<dbReference type="Proteomes" id="UP000594220">
    <property type="component" value="Unplaced"/>
</dbReference>
<accession>A0A7M4FRP0</accession>
<evidence type="ECO:0000256" key="7">
    <source>
        <dbReference type="ARBA" id="ARBA00023242"/>
    </source>
</evidence>
<dbReference type="OMA" id="RLKRQEM"/>
<organism evidence="13 14">
    <name type="scientific">Crocodylus porosus</name>
    <name type="common">Saltwater crocodile</name>
    <name type="synonym">Estuarine crocodile</name>
    <dbReference type="NCBI Taxonomy" id="8502"/>
    <lineage>
        <taxon>Eukaryota</taxon>
        <taxon>Metazoa</taxon>
        <taxon>Chordata</taxon>
        <taxon>Craniata</taxon>
        <taxon>Vertebrata</taxon>
        <taxon>Euteleostomi</taxon>
        <taxon>Archelosauria</taxon>
        <taxon>Archosauria</taxon>
        <taxon>Crocodylia</taxon>
        <taxon>Longirostres</taxon>
        <taxon>Crocodylidae</taxon>
        <taxon>Crocodylus</taxon>
    </lineage>
</organism>
<dbReference type="Ensembl" id="ENSCPRT00005002995.1">
    <property type="protein sequence ID" value="ENSCPRP00005002570.1"/>
    <property type="gene ID" value="ENSCPRG00005001871.1"/>
</dbReference>
<evidence type="ECO:0000256" key="10">
    <source>
        <dbReference type="PROSITE-ProRule" id="PRU00047"/>
    </source>
</evidence>
<evidence type="ECO:0000259" key="12">
    <source>
        <dbReference type="PROSITE" id="PS50158"/>
    </source>
</evidence>
<comment type="subcellular location">
    <subcellularLocation>
        <location evidence="1">Nucleus</location>
        <location evidence="1">Nucleolus</location>
    </subcellularLocation>
</comment>
<dbReference type="InterPro" id="IPR042246">
    <property type="entry name" value="ZCCHC9"/>
</dbReference>
<dbReference type="GeneTree" id="ENSGT00950000183041"/>
<evidence type="ECO:0000256" key="9">
    <source>
        <dbReference type="ARBA" id="ARBA00071051"/>
    </source>
</evidence>
<dbReference type="CTD" id="84240"/>
<keyword evidence="14" id="KW-1185">Reference proteome</keyword>
<keyword evidence="3" id="KW-0677">Repeat</keyword>
<evidence type="ECO:0000313" key="14">
    <source>
        <dbReference type="Proteomes" id="UP000594220"/>
    </source>
</evidence>
<dbReference type="GO" id="GO:0003676">
    <property type="term" value="F:nucleic acid binding"/>
    <property type="evidence" value="ECO:0007669"/>
    <property type="project" value="InterPro"/>
</dbReference>
<dbReference type="Gene3D" id="4.10.60.10">
    <property type="entry name" value="Zinc finger, CCHC-type"/>
    <property type="match status" value="2"/>
</dbReference>